<keyword evidence="7" id="KW-1185">Reference proteome</keyword>
<reference evidence="6" key="1">
    <citation type="journal article" date="2021" name="Cell">
        <title>Tracing the genetic footprints of vertebrate landing in non-teleost ray-finned fishes.</title>
        <authorList>
            <person name="Bi X."/>
            <person name="Wang K."/>
            <person name="Yang L."/>
            <person name="Pan H."/>
            <person name="Jiang H."/>
            <person name="Wei Q."/>
            <person name="Fang M."/>
            <person name="Yu H."/>
            <person name="Zhu C."/>
            <person name="Cai Y."/>
            <person name="He Y."/>
            <person name="Gan X."/>
            <person name="Zeng H."/>
            <person name="Yu D."/>
            <person name="Zhu Y."/>
            <person name="Jiang H."/>
            <person name="Qiu Q."/>
            <person name="Yang H."/>
            <person name="Zhang Y.E."/>
            <person name="Wang W."/>
            <person name="Zhu M."/>
            <person name="He S."/>
            <person name="Zhang G."/>
        </authorList>
    </citation>
    <scope>NUCLEOTIDE SEQUENCE</scope>
    <source>
        <strain evidence="6">Pddl_001</strain>
    </source>
</reference>
<keyword evidence="2" id="KW-0663">Pyridoxal phosphate</keyword>
<comment type="similarity">
    <text evidence="3">Belongs to the class-V pyridoxal-phosphate-dependent aminotransferase family.</text>
</comment>
<evidence type="ECO:0000313" key="7">
    <source>
        <dbReference type="Proteomes" id="UP001166093"/>
    </source>
</evidence>
<gene>
    <name evidence="6" type="primary">Agxt_0</name>
    <name evidence="6" type="ORF">GTO93_0008304</name>
</gene>
<accession>A0ABS2XTL1</accession>
<comment type="caution">
    <text evidence="6">The sequence shown here is derived from an EMBL/GenBank/DDBJ whole genome shotgun (WGS) entry which is preliminary data.</text>
</comment>
<evidence type="ECO:0000259" key="5">
    <source>
        <dbReference type="Pfam" id="PF00266"/>
    </source>
</evidence>
<dbReference type="PROSITE" id="PS00595">
    <property type="entry name" value="AA_TRANSFER_CLASS_5"/>
    <property type="match status" value="1"/>
</dbReference>
<dbReference type="Gene3D" id="3.90.1150.10">
    <property type="entry name" value="Aspartate Aminotransferase, domain 1"/>
    <property type="match status" value="1"/>
</dbReference>
<dbReference type="PANTHER" id="PTHR21152:SF40">
    <property type="entry name" value="ALANINE--GLYOXYLATE AMINOTRANSFERASE"/>
    <property type="match status" value="1"/>
</dbReference>
<feature type="domain" description="Aminotransferase class V" evidence="5">
    <location>
        <begin position="77"/>
        <end position="288"/>
    </location>
</feature>
<dbReference type="Pfam" id="PF00266">
    <property type="entry name" value="Aminotran_5"/>
    <property type="match status" value="2"/>
</dbReference>
<evidence type="ECO:0000256" key="3">
    <source>
        <dbReference type="RuleBase" id="RU004075"/>
    </source>
</evidence>
<dbReference type="InterPro" id="IPR020578">
    <property type="entry name" value="Aminotrans_V_PyrdxlP_BS"/>
</dbReference>
<dbReference type="Proteomes" id="UP001166093">
    <property type="component" value="Unassembled WGS sequence"/>
</dbReference>
<dbReference type="InterPro" id="IPR015421">
    <property type="entry name" value="PyrdxlP-dep_Trfase_major"/>
</dbReference>
<dbReference type="SUPFAM" id="SSF53383">
    <property type="entry name" value="PLP-dependent transferases"/>
    <property type="match status" value="2"/>
</dbReference>
<name>A0ABS2XTL1_POLSP</name>
<sequence>MQRALICRGALFAQQVTLPTRISSVLVPRSYRAMSSLTVPAPASLLLPLKVPYRLMLGPGPSNVPPRILSAGGRPIIGHMHKEMFEIMDDIKKGIQYAFQTKNELTMAISGSGHAAMEAALYNAVERGETVLIAVNGIWGERAADISERMGADAKRLVKPPGECFTLQEIEQALSKHKPVLFFITHGESSTGIAHPLDGLGALCHKYNCLLLVDSVASLGGAPIYMDRQEIDILYSGSQKVLNAPPGTAPISFSERAKQKIFSRKTKPVSFYLDMGWLANYWGCDGKPRVPLHGVTSSNCHCTEISVSFAFHEQIVAPLVPCCPRVSVPQCFDTLSASRTICLSVSILQGLLSLVLQYPKTLGSLVLNRLSTLTPSVPRRPVISALNDYDAPQLLTAVSSVYHHTGPVSGLFSLRESLAILAEQGLENYWKHHQEMALYFHQGLEKLGLKLFVKDKNVRLPTVTTIAVPEGYDWRDITAYIMKNYSMEITGGLGPSVGMVLRVGLMGYNCTKANADLVLQALGDALQHCHKSKV</sequence>
<proteinExistence type="inferred from homology"/>
<feature type="non-terminal residue" evidence="6">
    <location>
        <position position="1"/>
    </location>
</feature>
<evidence type="ECO:0000256" key="2">
    <source>
        <dbReference type="ARBA" id="ARBA00022898"/>
    </source>
</evidence>
<feature type="non-terminal residue" evidence="6">
    <location>
        <position position="534"/>
    </location>
</feature>
<dbReference type="CDD" id="cd06451">
    <property type="entry name" value="AGAT_like"/>
    <property type="match status" value="1"/>
</dbReference>
<dbReference type="InterPro" id="IPR015422">
    <property type="entry name" value="PyrdxlP-dep_Trfase_small"/>
</dbReference>
<protein>
    <submittedName>
        <fullName evidence="6">SPYA protein</fullName>
    </submittedName>
</protein>
<dbReference type="InterPro" id="IPR015424">
    <property type="entry name" value="PyrdxlP-dep_Trfase"/>
</dbReference>
<feature type="domain" description="Aminotransferase class V" evidence="5">
    <location>
        <begin position="400"/>
        <end position="510"/>
    </location>
</feature>
<organism evidence="6 7">
    <name type="scientific">Polyodon spathula</name>
    <name type="common">North American paddlefish</name>
    <name type="synonym">Squalus spathula</name>
    <dbReference type="NCBI Taxonomy" id="7913"/>
    <lineage>
        <taxon>Eukaryota</taxon>
        <taxon>Metazoa</taxon>
        <taxon>Chordata</taxon>
        <taxon>Craniata</taxon>
        <taxon>Vertebrata</taxon>
        <taxon>Euteleostomi</taxon>
        <taxon>Actinopterygii</taxon>
        <taxon>Chondrostei</taxon>
        <taxon>Acipenseriformes</taxon>
        <taxon>Polyodontidae</taxon>
        <taxon>Polyodon</taxon>
    </lineage>
</organism>
<dbReference type="EMBL" id="JAAWVQ010072579">
    <property type="protein sequence ID" value="MBN3277688.1"/>
    <property type="molecule type" value="Genomic_DNA"/>
</dbReference>
<dbReference type="PANTHER" id="PTHR21152">
    <property type="entry name" value="AMINOTRANSFERASE CLASS V"/>
    <property type="match status" value="1"/>
</dbReference>
<evidence type="ECO:0000256" key="1">
    <source>
        <dbReference type="ARBA" id="ARBA00001933"/>
    </source>
</evidence>
<evidence type="ECO:0000313" key="6">
    <source>
        <dbReference type="EMBL" id="MBN3277688.1"/>
    </source>
</evidence>
<comment type="cofactor">
    <cofactor evidence="1 4">
        <name>pyridoxal 5'-phosphate</name>
        <dbReference type="ChEBI" id="CHEBI:597326"/>
    </cofactor>
</comment>
<dbReference type="Gene3D" id="3.40.640.10">
    <property type="entry name" value="Type I PLP-dependent aspartate aminotransferase-like (Major domain)"/>
    <property type="match status" value="1"/>
</dbReference>
<dbReference type="InterPro" id="IPR000192">
    <property type="entry name" value="Aminotrans_V_dom"/>
</dbReference>
<evidence type="ECO:0000256" key="4">
    <source>
        <dbReference type="RuleBase" id="RU004504"/>
    </source>
</evidence>